<reference evidence="2" key="1">
    <citation type="submission" date="2021-01" db="EMBL/GenBank/DDBJ databases">
        <title>Draft genomes of Rhodovulum sulfidophilum.</title>
        <authorList>
            <person name="Guzman M.S."/>
        </authorList>
    </citation>
    <scope>NUCLEOTIDE SEQUENCE [LARGE SCALE GENOMIC DNA]</scope>
    <source>
        <strain evidence="2">AB19</strain>
    </source>
</reference>
<organism evidence="1 2">
    <name type="scientific">Rhodovulum visakhapatnamense</name>
    <dbReference type="NCBI Taxonomy" id="364297"/>
    <lineage>
        <taxon>Bacteria</taxon>
        <taxon>Pseudomonadati</taxon>
        <taxon>Pseudomonadota</taxon>
        <taxon>Alphaproteobacteria</taxon>
        <taxon>Rhodobacterales</taxon>
        <taxon>Paracoccaceae</taxon>
        <taxon>Rhodovulum</taxon>
    </lineage>
</organism>
<dbReference type="Proteomes" id="UP000635853">
    <property type="component" value="Unassembled WGS sequence"/>
</dbReference>
<dbReference type="RefSeq" id="WP_075783989.1">
    <property type="nucleotide sequence ID" value="NZ_JAESIL010000033.1"/>
</dbReference>
<gene>
    <name evidence="1" type="ORF">JMJ92_09550</name>
</gene>
<sequence>MSDTPTAIFGRFTAEITPALACLTIREDGHVVVQFFGRDLILSALRRGSWPPDMGKAMRWGLARVEEAVGEDLRYRAGVMAACETMRRLSVGVDVHAGQTRAILLGEEPPKIEFRKAVGELVDCVMGMGAKDR</sequence>
<proteinExistence type="predicted"/>
<accession>A0ABS1RHK7</accession>
<keyword evidence="2" id="KW-1185">Reference proteome</keyword>
<evidence type="ECO:0008006" key="3">
    <source>
        <dbReference type="Google" id="ProtNLM"/>
    </source>
</evidence>
<protein>
    <recommendedName>
        <fullName evidence="3">Roadblock/LC7 domain-containing protein</fullName>
    </recommendedName>
</protein>
<comment type="caution">
    <text evidence="1">The sequence shown here is derived from an EMBL/GenBank/DDBJ whole genome shotgun (WGS) entry which is preliminary data.</text>
</comment>
<dbReference type="EMBL" id="JAESIL010000033">
    <property type="protein sequence ID" value="MBL3578397.1"/>
    <property type="molecule type" value="Genomic_DNA"/>
</dbReference>
<evidence type="ECO:0000313" key="1">
    <source>
        <dbReference type="EMBL" id="MBL3578397.1"/>
    </source>
</evidence>
<name>A0ABS1RHK7_9RHOB</name>
<evidence type="ECO:0000313" key="2">
    <source>
        <dbReference type="Proteomes" id="UP000635853"/>
    </source>
</evidence>